<evidence type="ECO:0000313" key="1">
    <source>
        <dbReference type="EMBL" id="CBI00089.1"/>
    </source>
</evidence>
<sequence>MDFRRGQTVFPAQMHFAADKSTQGWAICQIVLELASKMSLFPREQWMPGFRRVEWSAERHRVFLLKRRLQFIRWLALPSWKGRLRT</sequence>
<protein>
    <submittedName>
        <fullName evidence="1">Uncharacterized protein</fullName>
    </submittedName>
</protein>
<name>E6PYT0_9ZZZZ</name>
<reference evidence="1" key="1">
    <citation type="submission" date="2009-10" db="EMBL/GenBank/DDBJ databases">
        <title>Diversity of trophic interactions inside an arsenic-rich microbial ecosystem.</title>
        <authorList>
            <person name="Bertin P.N."/>
            <person name="Heinrich-Salmeron A."/>
            <person name="Pelletier E."/>
            <person name="Goulhen-Chollet F."/>
            <person name="Arsene-Ploetze F."/>
            <person name="Gallien S."/>
            <person name="Calteau A."/>
            <person name="Vallenet D."/>
            <person name="Casiot C."/>
            <person name="Chane-Woon-Ming B."/>
            <person name="Giloteaux L."/>
            <person name="Barakat M."/>
            <person name="Bonnefoy V."/>
            <person name="Bruneel O."/>
            <person name="Chandler M."/>
            <person name="Cleiss J."/>
            <person name="Duran R."/>
            <person name="Elbaz-Poulichet F."/>
            <person name="Fonknechten N."/>
            <person name="Lauga B."/>
            <person name="Mornico D."/>
            <person name="Ortet P."/>
            <person name="Schaeffer C."/>
            <person name="Siguier P."/>
            <person name="Alexander Thil Smith A."/>
            <person name="Van Dorsselaer A."/>
            <person name="Weissenbach J."/>
            <person name="Medigue C."/>
            <person name="Le Paslier D."/>
        </authorList>
    </citation>
    <scope>NUCLEOTIDE SEQUENCE</scope>
</reference>
<accession>E6PYT0</accession>
<dbReference type="EMBL" id="CABN01000088">
    <property type="protein sequence ID" value="CBI00089.1"/>
    <property type="molecule type" value="Genomic_DNA"/>
</dbReference>
<dbReference type="AlphaFoldDB" id="E6PYT0"/>
<comment type="caution">
    <text evidence="1">The sequence shown here is derived from an EMBL/GenBank/DDBJ whole genome shotgun (WGS) entry which is preliminary data.</text>
</comment>
<proteinExistence type="predicted"/>
<organism evidence="1">
    <name type="scientific">mine drainage metagenome</name>
    <dbReference type="NCBI Taxonomy" id="410659"/>
    <lineage>
        <taxon>unclassified sequences</taxon>
        <taxon>metagenomes</taxon>
        <taxon>ecological metagenomes</taxon>
    </lineage>
</organism>
<gene>
    <name evidence="1" type="ORF">CARN3_1072</name>
</gene>